<gene>
    <name evidence="1" type="ORF">XBKQ1_620010</name>
</gene>
<dbReference type="HOGENOM" id="CLU_2848854_0_0_6"/>
<protein>
    <submittedName>
        <fullName evidence="1">Uncharacterized protein</fullName>
    </submittedName>
</protein>
<dbReference type="EMBL" id="CBSY010000253">
    <property type="protein sequence ID" value="CDH21707.1"/>
    <property type="molecule type" value="Genomic_DNA"/>
</dbReference>
<keyword evidence="2" id="KW-1185">Reference proteome</keyword>
<sequence>MWLSRREPIIIRLFFCCGVTFSGKPAKSDALTPQTVKKVAQALKCQQVQKIPQDEVSNSSYALIS</sequence>
<reference evidence="1" key="1">
    <citation type="submission" date="2013-07" db="EMBL/GenBank/DDBJ databases">
        <title>Sub-species coevolution in mutualistic symbiosis.</title>
        <authorList>
            <person name="Murfin K."/>
            <person name="Klassen J."/>
            <person name="Lee M."/>
            <person name="Forst S."/>
            <person name="Stock P."/>
            <person name="Goodrich-Blair H."/>
        </authorList>
    </citation>
    <scope>NUCLEOTIDE SEQUENCE [LARGE SCALE GENOMIC DNA]</scope>
    <source>
        <strain evidence="1">Kraussei Quebec</strain>
    </source>
</reference>
<accession>A0A077PMB2</accession>
<dbReference type="Proteomes" id="UP000028500">
    <property type="component" value="Unassembled WGS sequence"/>
</dbReference>
<proteinExistence type="predicted"/>
<name>A0A077PMB2_XENBV</name>
<comment type="caution">
    <text evidence="1">The sequence shown here is derived from an EMBL/GenBank/DDBJ whole genome shotgun (WGS) entry which is preliminary data.</text>
</comment>
<evidence type="ECO:0000313" key="1">
    <source>
        <dbReference type="EMBL" id="CDH21707.1"/>
    </source>
</evidence>
<evidence type="ECO:0000313" key="2">
    <source>
        <dbReference type="Proteomes" id="UP000028500"/>
    </source>
</evidence>
<organism evidence="1 2">
    <name type="scientific">Xenorhabdus bovienii str. kraussei Quebec</name>
    <dbReference type="NCBI Taxonomy" id="1398203"/>
    <lineage>
        <taxon>Bacteria</taxon>
        <taxon>Pseudomonadati</taxon>
        <taxon>Pseudomonadota</taxon>
        <taxon>Gammaproteobacteria</taxon>
        <taxon>Enterobacterales</taxon>
        <taxon>Morganellaceae</taxon>
        <taxon>Xenorhabdus</taxon>
    </lineage>
</organism>
<dbReference type="AlphaFoldDB" id="A0A077PMB2"/>